<gene>
    <name evidence="3" type="ORF">EJO50_17010</name>
</gene>
<name>A0A3S8ZX19_9NEIS</name>
<reference evidence="3 4" key="1">
    <citation type="submission" date="2018-12" db="EMBL/GenBank/DDBJ databases">
        <title>Complete genome sequence of Iodobacter sp. H11R3.</title>
        <authorList>
            <person name="Bae J.-W."/>
        </authorList>
    </citation>
    <scope>NUCLEOTIDE SEQUENCE [LARGE SCALE GENOMIC DNA]</scope>
    <source>
        <strain evidence="3 4">H11R3</strain>
    </source>
</reference>
<accession>A0A3S8ZX19</accession>
<dbReference type="InterPro" id="IPR006860">
    <property type="entry name" value="FecR"/>
</dbReference>
<feature type="chain" id="PRO_5019533675" description="FecR protein domain-containing protein" evidence="1">
    <location>
        <begin position="21"/>
        <end position="145"/>
    </location>
</feature>
<dbReference type="Proteomes" id="UP000282438">
    <property type="component" value="Chromosome"/>
</dbReference>
<evidence type="ECO:0000313" key="3">
    <source>
        <dbReference type="EMBL" id="AZN38012.1"/>
    </source>
</evidence>
<dbReference type="Pfam" id="PF04773">
    <property type="entry name" value="FecR"/>
    <property type="match status" value="1"/>
</dbReference>
<dbReference type="AlphaFoldDB" id="A0A3S8ZX19"/>
<evidence type="ECO:0000313" key="4">
    <source>
        <dbReference type="Proteomes" id="UP000282438"/>
    </source>
</evidence>
<keyword evidence="4" id="KW-1185">Reference proteome</keyword>
<evidence type="ECO:0000256" key="1">
    <source>
        <dbReference type="SAM" id="SignalP"/>
    </source>
</evidence>
<keyword evidence="1" id="KW-0732">Signal</keyword>
<dbReference type="RefSeq" id="WP_125976166.1">
    <property type="nucleotide sequence ID" value="NZ_CP034433.1"/>
</dbReference>
<dbReference type="OrthoDB" id="369729at2"/>
<dbReference type="EMBL" id="CP034433">
    <property type="protein sequence ID" value="AZN38012.1"/>
    <property type="molecule type" value="Genomic_DNA"/>
</dbReference>
<dbReference type="KEGG" id="iod:EJO50_17010"/>
<sequence>MMLKFTFVGGLLLSSALCAAASPVAYVKNVSGDASVTTGGLVVKAEVGTAIMQGSVLKTGAKSSMGLTFKDETMMSFGPDTQLTVDEFLYVPAQGKLSLVSMLARGTMNYVSGAIAKMQPDAVSIKTPAGIIGVRGTQFVVKVEE</sequence>
<feature type="signal peptide" evidence="1">
    <location>
        <begin position="1"/>
        <end position="20"/>
    </location>
</feature>
<feature type="domain" description="FecR protein" evidence="2">
    <location>
        <begin position="56"/>
        <end position="143"/>
    </location>
</feature>
<protein>
    <recommendedName>
        <fullName evidence="2">FecR protein domain-containing protein</fullName>
    </recommendedName>
</protein>
<dbReference type="PANTHER" id="PTHR38731">
    <property type="entry name" value="LIPL45-RELATED LIPOPROTEIN-RELATED"/>
    <property type="match status" value="1"/>
</dbReference>
<organism evidence="3 4">
    <name type="scientific">Iodobacter ciconiae</name>
    <dbReference type="NCBI Taxonomy" id="2496266"/>
    <lineage>
        <taxon>Bacteria</taxon>
        <taxon>Pseudomonadati</taxon>
        <taxon>Pseudomonadota</taxon>
        <taxon>Betaproteobacteria</taxon>
        <taxon>Neisseriales</taxon>
        <taxon>Chitinibacteraceae</taxon>
        <taxon>Iodobacter</taxon>
    </lineage>
</organism>
<evidence type="ECO:0000259" key="2">
    <source>
        <dbReference type="Pfam" id="PF04773"/>
    </source>
</evidence>
<proteinExistence type="predicted"/>